<dbReference type="SUPFAM" id="SSF47345">
    <property type="entry name" value="Colicin E immunity proteins"/>
    <property type="match status" value="1"/>
</dbReference>
<dbReference type="Gene3D" id="1.10.1200.20">
    <property type="entry name" value="Colicin E immunity protein"/>
    <property type="match status" value="1"/>
</dbReference>
<dbReference type="CDD" id="cd16363">
    <property type="entry name" value="Col_Im_like"/>
    <property type="match status" value="1"/>
</dbReference>
<evidence type="ECO:0000313" key="4">
    <source>
        <dbReference type="Proteomes" id="UP001576762"/>
    </source>
</evidence>
<organism evidence="3 4">
    <name type="scientific">Marinobacter shengliensis</name>
    <dbReference type="NCBI Taxonomy" id="1389223"/>
    <lineage>
        <taxon>Bacteria</taxon>
        <taxon>Pseudomonadati</taxon>
        <taxon>Pseudomonadota</taxon>
        <taxon>Gammaproteobacteria</taxon>
        <taxon>Pseudomonadales</taxon>
        <taxon>Marinobacteraceae</taxon>
        <taxon>Marinobacter</taxon>
    </lineage>
</organism>
<keyword evidence="2" id="KW-0079">Bacteriocin immunity</keyword>
<reference evidence="3 4" key="1">
    <citation type="submission" date="2024-09" db="EMBL/GenBank/DDBJ databases">
        <title>Draft genome sequences of 6 high pH adapted Marinobacter shengliensis sp. isolated from Mariana forearc serpentinite mud volcanoes.</title>
        <authorList>
            <person name="Elkassas S."/>
            <person name="Serres M."/>
            <person name="Michael N."/>
            <person name="Amina P."/>
            <person name="Teodora Z."/>
            <person name="Julie H."/>
        </authorList>
    </citation>
    <scope>NUCLEOTIDE SEQUENCE [LARGE SCALE GENOMIC DNA]</scope>
    <source>
        <strain evidence="3 4">EB4</strain>
    </source>
</reference>
<dbReference type="PRINTS" id="PR01299">
    <property type="entry name" value="PYOCIN"/>
</dbReference>
<dbReference type="Pfam" id="PF01320">
    <property type="entry name" value="Colicin_Pyocin"/>
    <property type="match status" value="1"/>
</dbReference>
<dbReference type="EMBL" id="JBHFLD010000002">
    <property type="protein sequence ID" value="MFB2714370.1"/>
    <property type="molecule type" value="Genomic_DNA"/>
</dbReference>
<dbReference type="RefSeq" id="WP_374812723.1">
    <property type="nucleotide sequence ID" value="NZ_JBHFLD010000002.1"/>
</dbReference>
<evidence type="ECO:0000256" key="1">
    <source>
        <dbReference type="ARBA" id="ARBA00009346"/>
    </source>
</evidence>
<name>A0ABV4W2I5_9GAMM</name>
<dbReference type="InterPro" id="IPR000290">
    <property type="entry name" value="Colicin_pyocin"/>
</dbReference>
<sequence>MKDRIEQYTEAEFKKLVQDICSVNVASEDEHTQLVRLFCRLTQHPDGSDLIYYPDDEADATPERITEIVKNWRADQGLPGFKR</sequence>
<dbReference type="InterPro" id="IPR035900">
    <property type="entry name" value="Colicin_E_sf"/>
</dbReference>
<keyword evidence="4" id="KW-1185">Reference proteome</keyword>
<proteinExistence type="inferred from homology"/>
<protein>
    <submittedName>
        <fullName evidence="3">Bacteriocin immunity protein</fullName>
    </submittedName>
</protein>
<comment type="similarity">
    <text evidence="1">Belongs to the colicins ColE2/ColE8/ColE9 and pyocins S1/S2 family.</text>
</comment>
<gene>
    <name evidence="3" type="ORF">ACE05E_02640</name>
</gene>
<evidence type="ECO:0000256" key="2">
    <source>
        <dbReference type="ARBA" id="ARBA00023025"/>
    </source>
</evidence>
<dbReference type="Proteomes" id="UP001576762">
    <property type="component" value="Unassembled WGS sequence"/>
</dbReference>
<comment type="caution">
    <text evidence="3">The sequence shown here is derived from an EMBL/GenBank/DDBJ whole genome shotgun (WGS) entry which is preliminary data.</text>
</comment>
<accession>A0ABV4W2I5</accession>
<evidence type="ECO:0000313" key="3">
    <source>
        <dbReference type="EMBL" id="MFB2714370.1"/>
    </source>
</evidence>